<dbReference type="Gene3D" id="3.90.79.10">
    <property type="entry name" value="Nucleoside Triphosphate Pyrophosphohydrolase"/>
    <property type="match status" value="1"/>
</dbReference>
<evidence type="ECO:0000256" key="1">
    <source>
        <dbReference type="ARBA" id="ARBA00022801"/>
    </source>
</evidence>
<evidence type="ECO:0000313" key="3">
    <source>
        <dbReference type="EMBL" id="NKC29820.1"/>
    </source>
</evidence>
<dbReference type="InterPro" id="IPR000086">
    <property type="entry name" value="NUDIX_hydrolase_dom"/>
</dbReference>
<dbReference type="PANTHER" id="PTHR11839">
    <property type="entry name" value="UDP/ADP-SUGAR PYROPHOSPHATASE"/>
    <property type="match status" value="1"/>
</dbReference>
<dbReference type="GO" id="GO:0016787">
    <property type="term" value="F:hydrolase activity"/>
    <property type="evidence" value="ECO:0007669"/>
    <property type="project" value="UniProtKB-KW"/>
</dbReference>
<name>A0ABX1DZL4_9PROT</name>
<reference evidence="3 4" key="1">
    <citation type="submission" date="2020-03" db="EMBL/GenBank/DDBJ databases">
        <title>Roseomonas selenitidurans sp. nov. isolated from urban soil.</title>
        <authorList>
            <person name="Liu H."/>
        </authorList>
    </citation>
    <scope>NUCLEOTIDE SEQUENCE [LARGE SCALE GENOMIC DNA]</scope>
    <source>
        <strain evidence="3 4">BU-1</strain>
    </source>
</reference>
<proteinExistence type="predicted"/>
<organism evidence="3 4">
    <name type="scientific">Falsiroseomonas selenitidurans</name>
    <dbReference type="NCBI Taxonomy" id="2716335"/>
    <lineage>
        <taxon>Bacteria</taxon>
        <taxon>Pseudomonadati</taxon>
        <taxon>Pseudomonadota</taxon>
        <taxon>Alphaproteobacteria</taxon>
        <taxon>Acetobacterales</taxon>
        <taxon>Roseomonadaceae</taxon>
        <taxon>Falsiroseomonas</taxon>
    </lineage>
</organism>
<keyword evidence="1 3" id="KW-0378">Hydrolase</keyword>
<dbReference type="InterPro" id="IPR015797">
    <property type="entry name" value="NUDIX_hydrolase-like_dom_sf"/>
</dbReference>
<dbReference type="Pfam" id="PF00293">
    <property type="entry name" value="NUDIX"/>
    <property type="match status" value="1"/>
</dbReference>
<protein>
    <submittedName>
        <fullName evidence="3">NUDIX hydrolase</fullName>
    </submittedName>
</protein>
<sequence>MDTEAPPWTTTHSETLIEDRWIRLRADRLRTASGAEIAPWYVLDYPDWCAVVALTAERRLVMVRQWRHGAQAWSLELPGGVMDAEDADPIAAARRELLEETGFGGGTWRYLYAGHANPAIQTNRLHIVLATGVAPQATATPEPGEVIRVECPTVAEVLAGLPQGAIGQSMHVGAICVGLAAAGYISLAAAGSASPAAGPINQGTTP</sequence>
<dbReference type="Proteomes" id="UP000787635">
    <property type="component" value="Unassembled WGS sequence"/>
</dbReference>
<dbReference type="RefSeq" id="WP_168027449.1">
    <property type="nucleotide sequence ID" value="NZ_JAAVNE010000003.1"/>
</dbReference>
<evidence type="ECO:0000259" key="2">
    <source>
        <dbReference type="PROSITE" id="PS51462"/>
    </source>
</evidence>
<accession>A0ABX1DZL4</accession>
<dbReference type="SUPFAM" id="SSF55811">
    <property type="entry name" value="Nudix"/>
    <property type="match status" value="1"/>
</dbReference>
<dbReference type="PANTHER" id="PTHR11839:SF1">
    <property type="entry name" value="ADP-SUGAR PYROPHOSPHATASE"/>
    <property type="match status" value="1"/>
</dbReference>
<dbReference type="PROSITE" id="PS51462">
    <property type="entry name" value="NUDIX"/>
    <property type="match status" value="1"/>
</dbReference>
<dbReference type="CDD" id="cd03424">
    <property type="entry name" value="NUDIX_ADPRase_Nudt5_UGPPase_Nudt14"/>
    <property type="match status" value="1"/>
</dbReference>
<comment type="caution">
    <text evidence="3">The sequence shown here is derived from an EMBL/GenBank/DDBJ whole genome shotgun (WGS) entry which is preliminary data.</text>
</comment>
<gene>
    <name evidence="3" type="ORF">HEQ75_03020</name>
</gene>
<keyword evidence="4" id="KW-1185">Reference proteome</keyword>
<dbReference type="EMBL" id="JAAVNE010000003">
    <property type="protein sequence ID" value="NKC29820.1"/>
    <property type="molecule type" value="Genomic_DNA"/>
</dbReference>
<feature type="domain" description="Nudix hydrolase" evidence="2">
    <location>
        <begin position="44"/>
        <end position="175"/>
    </location>
</feature>
<evidence type="ECO:0000313" key="4">
    <source>
        <dbReference type="Proteomes" id="UP000787635"/>
    </source>
</evidence>